<dbReference type="InterPro" id="IPR036047">
    <property type="entry name" value="F-box-like_dom_sf"/>
</dbReference>
<accession>A0A6D2HUE0</accession>
<evidence type="ECO:0000259" key="1">
    <source>
        <dbReference type="PROSITE" id="PS50181"/>
    </source>
</evidence>
<dbReference type="InterPro" id="IPR050354">
    <property type="entry name" value="F-box/kelch-repeat_ARATH"/>
</dbReference>
<dbReference type="PANTHER" id="PTHR24414:SF161">
    <property type="entry name" value="F-BOX DOMAIN-CONTAINING PROTEIN"/>
    <property type="match status" value="1"/>
</dbReference>
<dbReference type="AlphaFoldDB" id="A0A6D2HUE0"/>
<name>A0A6D2HUE0_9BRAS</name>
<dbReference type="EMBL" id="CACVBM020000499">
    <property type="protein sequence ID" value="CAA7019882.1"/>
    <property type="molecule type" value="Genomic_DNA"/>
</dbReference>
<dbReference type="InterPro" id="IPR015915">
    <property type="entry name" value="Kelch-typ_b-propeller"/>
</dbReference>
<dbReference type="SUPFAM" id="SSF81383">
    <property type="entry name" value="F-box domain"/>
    <property type="match status" value="1"/>
</dbReference>
<reference evidence="2" key="1">
    <citation type="submission" date="2020-01" db="EMBL/GenBank/DDBJ databases">
        <authorList>
            <person name="Mishra B."/>
        </authorList>
    </citation>
    <scope>NUCLEOTIDE SEQUENCE [LARGE SCALE GENOMIC DNA]</scope>
</reference>
<dbReference type="Proteomes" id="UP000467841">
    <property type="component" value="Unassembled WGS sequence"/>
</dbReference>
<feature type="domain" description="F-box" evidence="1">
    <location>
        <begin position="10"/>
        <end position="56"/>
    </location>
</feature>
<sequence>MFSLTAPPPPPSFSSLPDEIVLSFLARISKSYYSSLCLVSKSFYSLLSSPEIYSARSEIGAREPRLYLCLRLPKSPDHHHSWFFLGEIEGELSSVPVRLSSSHSLERLNSTTVAVGPEIYQIGGSNDNKLYSSAVDVFDCRSHM</sequence>
<dbReference type="InterPro" id="IPR001810">
    <property type="entry name" value="F-box_dom"/>
</dbReference>
<evidence type="ECO:0000313" key="2">
    <source>
        <dbReference type="EMBL" id="CAA7019882.1"/>
    </source>
</evidence>
<protein>
    <recommendedName>
        <fullName evidence="1">F-box domain-containing protein</fullName>
    </recommendedName>
</protein>
<comment type="caution">
    <text evidence="2">The sequence shown here is derived from an EMBL/GenBank/DDBJ whole genome shotgun (WGS) entry which is preliminary data.</text>
</comment>
<dbReference type="SUPFAM" id="SSF117281">
    <property type="entry name" value="Kelch motif"/>
    <property type="match status" value="1"/>
</dbReference>
<dbReference type="PANTHER" id="PTHR24414">
    <property type="entry name" value="F-BOX/KELCH-REPEAT PROTEIN SKIP4"/>
    <property type="match status" value="1"/>
</dbReference>
<gene>
    <name evidence="2" type="ORF">MERR_LOCUS7117</name>
</gene>
<keyword evidence="3" id="KW-1185">Reference proteome</keyword>
<dbReference type="Pfam" id="PF00646">
    <property type="entry name" value="F-box"/>
    <property type="match status" value="1"/>
</dbReference>
<evidence type="ECO:0000313" key="3">
    <source>
        <dbReference type="Proteomes" id="UP000467841"/>
    </source>
</evidence>
<organism evidence="2 3">
    <name type="scientific">Microthlaspi erraticum</name>
    <dbReference type="NCBI Taxonomy" id="1685480"/>
    <lineage>
        <taxon>Eukaryota</taxon>
        <taxon>Viridiplantae</taxon>
        <taxon>Streptophyta</taxon>
        <taxon>Embryophyta</taxon>
        <taxon>Tracheophyta</taxon>
        <taxon>Spermatophyta</taxon>
        <taxon>Magnoliopsida</taxon>
        <taxon>eudicotyledons</taxon>
        <taxon>Gunneridae</taxon>
        <taxon>Pentapetalae</taxon>
        <taxon>rosids</taxon>
        <taxon>malvids</taxon>
        <taxon>Brassicales</taxon>
        <taxon>Brassicaceae</taxon>
        <taxon>Coluteocarpeae</taxon>
        <taxon>Microthlaspi</taxon>
    </lineage>
</organism>
<proteinExistence type="predicted"/>
<dbReference type="OrthoDB" id="45365at2759"/>
<dbReference type="PROSITE" id="PS50181">
    <property type="entry name" value="FBOX"/>
    <property type="match status" value="1"/>
</dbReference>